<dbReference type="GO" id="GO:0005765">
    <property type="term" value="C:lysosomal membrane"/>
    <property type="evidence" value="ECO:0007669"/>
    <property type="project" value="TreeGrafter"/>
</dbReference>
<comment type="subunit">
    <text evidence="5">V-ATPase is a heteromultimeric enzyme made up of two complexes: the ATP-hydrolytic V1 complex and the proton translocation V0 complex.</text>
</comment>
<dbReference type="Pfam" id="PF11698">
    <property type="entry name" value="V-ATPase_H_C"/>
    <property type="match status" value="1"/>
</dbReference>
<dbReference type="Pfam" id="PF03224">
    <property type="entry name" value="V-ATPase_H_N"/>
    <property type="match status" value="1"/>
</dbReference>
<keyword evidence="4 5" id="KW-0406">Ion transport</keyword>
<dbReference type="InterPro" id="IPR016024">
    <property type="entry name" value="ARM-type_fold"/>
</dbReference>
<dbReference type="PIRSF" id="PIRSF032184">
    <property type="entry name" value="ATPase_V1_H"/>
    <property type="match status" value="1"/>
</dbReference>
<feature type="region of interest" description="Disordered" evidence="7">
    <location>
        <begin position="475"/>
        <end position="494"/>
    </location>
</feature>
<organism evidence="9 11">
    <name type="scientific">Didymodactylos carnosus</name>
    <dbReference type="NCBI Taxonomy" id="1234261"/>
    <lineage>
        <taxon>Eukaryota</taxon>
        <taxon>Metazoa</taxon>
        <taxon>Spiralia</taxon>
        <taxon>Gnathifera</taxon>
        <taxon>Rotifera</taxon>
        <taxon>Eurotatoria</taxon>
        <taxon>Bdelloidea</taxon>
        <taxon>Philodinida</taxon>
        <taxon>Philodinidae</taxon>
        <taxon>Didymodactylos</taxon>
    </lineage>
</organism>
<dbReference type="PANTHER" id="PTHR10698:SF0">
    <property type="entry name" value="V-TYPE PROTON ATPASE SUBUNIT H"/>
    <property type="match status" value="1"/>
</dbReference>
<evidence type="ECO:0000313" key="9">
    <source>
        <dbReference type="EMBL" id="CAF1028249.1"/>
    </source>
</evidence>
<dbReference type="InterPro" id="IPR011987">
    <property type="entry name" value="ATPase_V1-cplx_hsu_C"/>
</dbReference>
<dbReference type="PANTHER" id="PTHR10698">
    <property type="entry name" value="V-TYPE PROTON ATPASE SUBUNIT H"/>
    <property type="match status" value="1"/>
</dbReference>
<evidence type="ECO:0000256" key="3">
    <source>
        <dbReference type="ARBA" id="ARBA00022781"/>
    </source>
</evidence>
<evidence type="ECO:0000313" key="10">
    <source>
        <dbReference type="EMBL" id="CAF3799233.1"/>
    </source>
</evidence>
<dbReference type="EMBL" id="CAJNOQ010003761">
    <property type="protein sequence ID" value="CAF1028249.1"/>
    <property type="molecule type" value="Genomic_DNA"/>
</dbReference>
<evidence type="ECO:0000256" key="4">
    <source>
        <dbReference type="ARBA" id="ARBA00023065"/>
    </source>
</evidence>
<gene>
    <name evidence="9" type="ORF">GPM918_LOCUS15142</name>
    <name evidence="10" type="ORF">SRO942_LOCUS15142</name>
</gene>
<dbReference type="SUPFAM" id="SSF48371">
    <property type="entry name" value="ARM repeat"/>
    <property type="match status" value="1"/>
</dbReference>
<dbReference type="EMBL" id="CAJOBC010003761">
    <property type="protein sequence ID" value="CAF3799233.1"/>
    <property type="molecule type" value="Genomic_DNA"/>
</dbReference>
<comment type="caution">
    <text evidence="9">The sequence shown here is derived from an EMBL/GenBank/DDBJ whole genome shotgun (WGS) entry which is preliminary data.</text>
</comment>
<dbReference type="GO" id="GO:0000221">
    <property type="term" value="C:vacuolar proton-transporting V-type ATPase, V1 domain"/>
    <property type="evidence" value="ECO:0007669"/>
    <property type="project" value="UniProtKB-UniRule"/>
</dbReference>
<dbReference type="InterPro" id="IPR000225">
    <property type="entry name" value="Armadillo"/>
</dbReference>
<keyword evidence="2 5" id="KW-0813">Transport</keyword>
<dbReference type="InterPro" id="IPR011989">
    <property type="entry name" value="ARM-like"/>
</dbReference>
<dbReference type="Proteomes" id="UP000681722">
    <property type="component" value="Unassembled WGS sequence"/>
</dbReference>
<evidence type="ECO:0000259" key="8">
    <source>
        <dbReference type="Pfam" id="PF11698"/>
    </source>
</evidence>
<evidence type="ECO:0000256" key="2">
    <source>
        <dbReference type="ARBA" id="ARBA00022448"/>
    </source>
</evidence>
<dbReference type="AlphaFoldDB" id="A0A814IYV1"/>
<dbReference type="PROSITE" id="PS50176">
    <property type="entry name" value="ARM_REPEAT"/>
    <property type="match status" value="1"/>
</dbReference>
<accession>A0A814IYV1</accession>
<reference evidence="9" key="1">
    <citation type="submission" date="2021-02" db="EMBL/GenBank/DDBJ databases">
        <authorList>
            <person name="Nowell W R."/>
        </authorList>
    </citation>
    <scope>NUCLEOTIDE SEQUENCE</scope>
</reference>
<evidence type="ECO:0000256" key="5">
    <source>
        <dbReference type="PIRNR" id="PIRNR032184"/>
    </source>
</evidence>
<name>A0A814IYV1_9BILA</name>
<evidence type="ECO:0000256" key="6">
    <source>
        <dbReference type="PROSITE-ProRule" id="PRU00259"/>
    </source>
</evidence>
<feature type="domain" description="ATPase V1 complex subunit H C-terminal" evidence="8">
    <location>
        <begin position="352"/>
        <end position="467"/>
    </location>
</feature>
<dbReference type="InterPro" id="IPR038497">
    <property type="entry name" value="ATPase_V1-cplx_hsu_C_sf"/>
</dbReference>
<dbReference type="Gene3D" id="1.25.10.10">
    <property type="entry name" value="Leucine-rich Repeat Variant"/>
    <property type="match status" value="1"/>
</dbReference>
<dbReference type="Gene3D" id="1.25.40.150">
    <property type="entry name" value="V-type ATPase, subunit H, C-terminal domain"/>
    <property type="match status" value="1"/>
</dbReference>
<dbReference type="FunFam" id="1.25.10.10:FF:000067">
    <property type="entry name" value="V-type proton ATPase subunit H"/>
    <property type="match status" value="1"/>
</dbReference>
<comment type="similarity">
    <text evidence="1 5">Belongs to the V-ATPase H subunit family.</text>
</comment>
<keyword evidence="11" id="KW-1185">Reference proteome</keyword>
<evidence type="ECO:0000313" key="11">
    <source>
        <dbReference type="Proteomes" id="UP000663829"/>
    </source>
</evidence>
<evidence type="ECO:0000256" key="7">
    <source>
        <dbReference type="SAM" id="MobiDB-lite"/>
    </source>
</evidence>
<sequence>MATSTVSQPTSTLRIAEDITRFRNVHNSPDDLESMTGTISNLQQQAQEVMKTKPTWQTYYQGQMIGKEDFEFISQYDQLNSEQRAKLLQEPNMRYQCAKTFLTLMSKLFKQQTLRYILTLMDECLREDKSRVEIFNSYAKMEKEQLWPYFFNMLTNRDQFTSRIIAKLACWSQDRMPTSDLGYYLAWLKEQLKPQGNDYLPSICRSLQMMLRIEQYRESFVSIDGITNIMQVLNNASVGFQVQYQLIFCLWVLTFAPNIASVMAKYNVIPRLTEILTETEKEKVTRMIVAFLRNLLEKPEDEKVIRENAMTMIGSRLVKPLELLSNKPFDDAEIKEDIEFIKEKIEGNLSDVSSFDEYAIEVRSGRLSWSPVHKSEKFWRENVARLNDGNFELLRMLLKLLEQSKEPLVLCVAAHDIGEYVRHHPLGKKTIDKLDGKVIIMRLLEHPDSNVRYQGLLCVQKLMVHNWDYLGKQVDSNSKPGTASGPHRTIESKA</sequence>
<dbReference type="InterPro" id="IPR004908">
    <property type="entry name" value="ATPase_V1-cplx_hsu"/>
</dbReference>
<proteinExistence type="inferred from homology"/>
<dbReference type="OrthoDB" id="10263554at2759"/>
<protein>
    <recommendedName>
        <fullName evidence="5">V-type proton ATPase subunit H</fullName>
    </recommendedName>
</protein>
<comment type="function">
    <text evidence="5">Subunit of the V1 complex of vacuolar(H+)-ATPase (V-ATPase), a multisubunit enzyme composed of a peripheral complex (V1) that hydrolyzes ATP and a membrane integral complex (V0) that translocates protons. V-ATPase is responsible for acidifying and maintaining the pH of intracellular compartments.</text>
</comment>
<dbReference type="GO" id="GO:0046961">
    <property type="term" value="F:proton-transporting ATPase activity, rotational mechanism"/>
    <property type="evidence" value="ECO:0007669"/>
    <property type="project" value="UniProtKB-UniRule"/>
</dbReference>
<dbReference type="Proteomes" id="UP000663829">
    <property type="component" value="Unassembled WGS sequence"/>
</dbReference>
<feature type="repeat" description="ARM" evidence="6">
    <location>
        <begin position="267"/>
        <end position="310"/>
    </location>
</feature>
<evidence type="ECO:0000256" key="1">
    <source>
        <dbReference type="ARBA" id="ARBA00008613"/>
    </source>
</evidence>
<keyword evidence="3 5" id="KW-0375">Hydrogen ion transport</keyword>